<comment type="caution">
    <text evidence="3">The sequence shown here is derived from an EMBL/GenBank/DDBJ whole genome shotgun (WGS) entry which is preliminary data.</text>
</comment>
<dbReference type="PANTHER" id="PTHR22946:SF12">
    <property type="entry name" value="CONIDIAL PIGMENT BIOSYNTHESIS PROTEIN AYG1 (AFU_ORTHOLOGUE AFUA_2G17550)"/>
    <property type="match status" value="1"/>
</dbReference>
<dbReference type="GO" id="GO:0016787">
    <property type="term" value="F:hydrolase activity"/>
    <property type="evidence" value="ECO:0007669"/>
    <property type="project" value="UniProtKB-KW"/>
</dbReference>
<evidence type="ECO:0000313" key="4">
    <source>
        <dbReference type="Proteomes" id="UP000547628"/>
    </source>
</evidence>
<evidence type="ECO:0000256" key="2">
    <source>
        <dbReference type="SAM" id="Coils"/>
    </source>
</evidence>
<proteinExistence type="predicted"/>
<dbReference type="Gene3D" id="3.40.50.1820">
    <property type="entry name" value="alpha/beta hydrolase"/>
    <property type="match status" value="1"/>
</dbReference>
<dbReference type="InterPro" id="IPR010520">
    <property type="entry name" value="FrsA-like"/>
</dbReference>
<name>A0A839HCZ1_9LACO</name>
<protein>
    <submittedName>
        <fullName evidence="3">Alpha/beta hydrolase</fullName>
    </submittedName>
</protein>
<reference evidence="3 4" key="1">
    <citation type="submission" date="2020-07" db="EMBL/GenBank/DDBJ databases">
        <title>Description of Limosilactobacillus balticus sp. nov., Limosilactobacillus agrestis sp. nov., Limosilactobacillus albertensis sp. nov., Limosilactobacillus rudii sp. nov., Limosilactobacillus fastidiosus sp. nov., five novel Limosilactobacillus species isolated from the vertebrate gastrointestinal tract, and proposal of 6 subspecies of Limosilactobacillus reuteri adapted to the gastrointestinal tract of specific vertebrate hosts.</title>
        <authorList>
            <person name="Li F."/>
            <person name="Cheng C."/>
            <person name="Zheng J."/>
            <person name="Quevedo R.M."/>
            <person name="Li J."/>
            <person name="Roos S."/>
            <person name="Gaenzle M.G."/>
            <person name="Walter J."/>
        </authorList>
    </citation>
    <scope>NUCLEOTIDE SEQUENCE [LARGE SCALE GENOMIC DNA]</scope>
    <source>
        <strain evidence="3 4">Lr3000</strain>
    </source>
</reference>
<keyword evidence="2" id="KW-0175">Coiled coil</keyword>
<dbReference type="AlphaFoldDB" id="A0A839HCZ1"/>
<organism evidence="3 4">
    <name type="scientific">Limosilactobacillus albertensis</name>
    <dbReference type="NCBI Taxonomy" id="2759752"/>
    <lineage>
        <taxon>Bacteria</taxon>
        <taxon>Bacillati</taxon>
        <taxon>Bacillota</taxon>
        <taxon>Bacilli</taxon>
        <taxon>Lactobacillales</taxon>
        <taxon>Lactobacillaceae</taxon>
        <taxon>Limosilactobacillus</taxon>
    </lineage>
</organism>
<dbReference type="SUPFAM" id="SSF53474">
    <property type="entry name" value="alpha/beta-Hydrolases"/>
    <property type="match status" value="1"/>
</dbReference>
<gene>
    <name evidence="3" type="ORF">H5S41_09160</name>
</gene>
<dbReference type="Gene3D" id="1.20.1440.110">
    <property type="entry name" value="acylaminoacyl peptidase"/>
    <property type="match status" value="1"/>
</dbReference>
<dbReference type="Pfam" id="PF06500">
    <property type="entry name" value="FrsA-like"/>
    <property type="match status" value="1"/>
</dbReference>
<dbReference type="RefSeq" id="WP_182603070.1">
    <property type="nucleotide sequence ID" value="NZ_JACIVD010000069.1"/>
</dbReference>
<evidence type="ECO:0000256" key="1">
    <source>
        <dbReference type="ARBA" id="ARBA00022801"/>
    </source>
</evidence>
<dbReference type="EMBL" id="JACIVD010000069">
    <property type="protein sequence ID" value="MBB1124122.1"/>
    <property type="molecule type" value="Genomic_DNA"/>
</dbReference>
<feature type="coiled-coil region" evidence="2">
    <location>
        <begin position="60"/>
        <end position="87"/>
    </location>
</feature>
<keyword evidence="1 3" id="KW-0378">Hydrolase</keyword>
<dbReference type="InterPro" id="IPR050261">
    <property type="entry name" value="FrsA_esterase"/>
</dbReference>
<accession>A0A839HCZ1</accession>
<dbReference type="InterPro" id="IPR029058">
    <property type="entry name" value="AB_hydrolase_fold"/>
</dbReference>
<sequence>MTVNNLAFNKHWPEMKFSKNMLQDALIKHVLGLTNYHMADIGEVFEVTVNLKNGNEKNWISSWAAMANRLQKKAQDYEAKNKKISAASAYLRASTYWRVSLMYFSNKEDVRMKDYCLASQNCYDKALDLSDYPGTAIQIPYEDTTLPGHYFISPSAGQDAPLLIVVPGRDTWADDTCWVTDAAIKRGINALTFDGPGQGMTLRLQGLPFRPDFENVMKPVLDFATSLPHVDKNRIGVMGMSFGGFQIPRAAAFDKRIKVCITDPGNIAWGKMISQRLNKILSLPKSLRPAMLEYMLEDYTWKHGCSEENLLNELAKYDNTKILNKVSAKTLVLNGAAEINPTTAKEFYDLLTCPKDYLFFDEDSTAQQHTQMGGYAPASEKIFNWISDNL</sequence>
<evidence type="ECO:0000313" key="3">
    <source>
        <dbReference type="EMBL" id="MBB1124122.1"/>
    </source>
</evidence>
<dbReference type="Proteomes" id="UP000547628">
    <property type="component" value="Unassembled WGS sequence"/>
</dbReference>
<dbReference type="PANTHER" id="PTHR22946">
    <property type="entry name" value="DIENELACTONE HYDROLASE DOMAIN-CONTAINING PROTEIN-RELATED"/>
    <property type="match status" value="1"/>
</dbReference>